<accession>A0A378ZUE2</accession>
<dbReference type="OrthoDB" id="8481825at2"/>
<name>A0A378ZUE2_9HYPH</name>
<evidence type="ECO:0000313" key="2">
    <source>
        <dbReference type="EMBL" id="SUB00834.1"/>
    </source>
</evidence>
<gene>
    <name evidence="2" type="ORF">NCTC13350_01759</name>
</gene>
<evidence type="ECO:0000256" key="1">
    <source>
        <dbReference type="SAM" id="MobiDB-lite"/>
    </source>
</evidence>
<proteinExistence type="predicted"/>
<evidence type="ECO:0000313" key="3">
    <source>
        <dbReference type="Proteomes" id="UP000255000"/>
    </source>
</evidence>
<protein>
    <submittedName>
        <fullName evidence="2">Uncharacterized protein</fullName>
    </submittedName>
</protein>
<organism evidence="2 3">
    <name type="scientific">Pannonibacter phragmitetus</name>
    <dbReference type="NCBI Taxonomy" id="121719"/>
    <lineage>
        <taxon>Bacteria</taxon>
        <taxon>Pseudomonadati</taxon>
        <taxon>Pseudomonadota</taxon>
        <taxon>Alphaproteobacteria</taxon>
        <taxon>Hyphomicrobiales</taxon>
        <taxon>Stappiaceae</taxon>
        <taxon>Pannonibacter</taxon>
    </lineage>
</organism>
<dbReference type="Proteomes" id="UP000255000">
    <property type="component" value="Unassembled WGS sequence"/>
</dbReference>
<feature type="region of interest" description="Disordered" evidence="1">
    <location>
        <begin position="1"/>
        <end position="28"/>
    </location>
</feature>
<reference evidence="2 3" key="1">
    <citation type="submission" date="2018-06" db="EMBL/GenBank/DDBJ databases">
        <authorList>
            <consortium name="Pathogen Informatics"/>
            <person name="Doyle S."/>
        </authorList>
    </citation>
    <scope>NUCLEOTIDE SEQUENCE [LARGE SCALE GENOMIC DNA]</scope>
    <source>
        <strain evidence="2 3">NCTC13350</strain>
    </source>
</reference>
<sequence>MIENDARNGASKQNALPALSGTDQPGRMTSLARPIAEDVNAASFAKELLVSDKFILD</sequence>
<dbReference type="AlphaFoldDB" id="A0A378ZUE2"/>
<dbReference type="RefSeq" id="WP_019966425.1">
    <property type="nucleotide sequence ID" value="NZ_UGSK01000001.1"/>
</dbReference>
<dbReference type="EMBL" id="UGSK01000001">
    <property type="protein sequence ID" value="SUB00834.1"/>
    <property type="molecule type" value="Genomic_DNA"/>
</dbReference>